<dbReference type="Proteomes" id="UP000030765">
    <property type="component" value="Unassembled WGS sequence"/>
</dbReference>
<name>A0A084W909_ANOSI</name>
<accession>A0A084W909</accession>
<dbReference type="EMBL" id="KE525320">
    <property type="protein sequence ID" value="KFB46703.1"/>
    <property type="molecule type" value="Genomic_DNA"/>
</dbReference>
<reference evidence="1 3" key="1">
    <citation type="journal article" date="2014" name="BMC Genomics">
        <title>Genome sequence of Anopheles sinensis provides insight into genetics basis of mosquito competence for malaria parasites.</title>
        <authorList>
            <person name="Zhou D."/>
            <person name="Zhang D."/>
            <person name="Ding G."/>
            <person name="Shi L."/>
            <person name="Hou Q."/>
            <person name="Ye Y."/>
            <person name="Xu Y."/>
            <person name="Zhou H."/>
            <person name="Xiong C."/>
            <person name="Li S."/>
            <person name="Yu J."/>
            <person name="Hong S."/>
            <person name="Yu X."/>
            <person name="Zou P."/>
            <person name="Chen C."/>
            <person name="Chang X."/>
            <person name="Wang W."/>
            <person name="Lv Y."/>
            <person name="Sun Y."/>
            <person name="Ma L."/>
            <person name="Shen B."/>
            <person name="Zhu C."/>
        </authorList>
    </citation>
    <scope>NUCLEOTIDE SEQUENCE [LARGE SCALE GENOMIC DNA]</scope>
</reference>
<reference evidence="2" key="2">
    <citation type="submission" date="2020-05" db="UniProtKB">
        <authorList>
            <consortium name="EnsemblMetazoa"/>
        </authorList>
    </citation>
    <scope>IDENTIFICATION</scope>
</reference>
<sequence>MIRAIIHHIHSTPEHESQSSTQRALADPANLNGGMGLTREVVVTQPVASIEHRQIDGGKQPSLLAFLNRNGWRINKEEEKERNPGTKVLKIVRMLLQVCRVRGQTLSGLAMVDCKTPGAPSDHLQKGVHTTSGGAMSCSIARRKVDRCGASSRTSVRGERLRSTGSYTQDGSHLNLITTVRQLRKSVE</sequence>
<gene>
    <name evidence="1" type="ORF">ZHAS_00014699</name>
</gene>
<evidence type="ECO:0000313" key="2">
    <source>
        <dbReference type="EnsemblMetazoa" id="ASIC014699-PA"/>
    </source>
</evidence>
<dbReference type="EnsemblMetazoa" id="ASIC014699-RA">
    <property type="protein sequence ID" value="ASIC014699-PA"/>
    <property type="gene ID" value="ASIC014699"/>
</dbReference>
<dbReference type="VEuPathDB" id="VectorBase:ASIC014699"/>
<evidence type="ECO:0000313" key="1">
    <source>
        <dbReference type="EMBL" id="KFB46703.1"/>
    </source>
</evidence>
<evidence type="ECO:0000313" key="3">
    <source>
        <dbReference type="Proteomes" id="UP000030765"/>
    </source>
</evidence>
<dbReference type="AlphaFoldDB" id="A0A084W909"/>
<keyword evidence="3" id="KW-1185">Reference proteome</keyword>
<dbReference type="EMBL" id="ATLV01021569">
    <property type="status" value="NOT_ANNOTATED_CDS"/>
    <property type="molecule type" value="Genomic_DNA"/>
</dbReference>
<protein>
    <submittedName>
        <fullName evidence="1 2">Uncharacterized protein</fullName>
    </submittedName>
</protein>
<proteinExistence type="predicted"/>
<organism evidence="1">
    <name type="scientific">Anopheles sinensis</name>
    <name type="common">Mosquito</name>
    <dbReference type="NCBI Taxonomy" id="74873"/>
    <lineage>
        <taxon>Eukaryota</taxon>
        <taxon>Metazoa</taxon>
        <taxon>Ecdysozoa</taxon>
        <taxon>Arthropoda</taxon>
        <taxon>Hexapoda</taxon>
        <taxon>Insecta</taxon>
        <taxon>Pterygota</taxon>
        <taxon>Neoptera</taxon>
        <taxon>Endopterygota</taxon>
        <taxon>Diptera</taxon>
        <taxon>Nematocera</taxon>
        <taxon>Culicoidea</taxon>
        <taxon>Culicidae</taxon>
        <taxon>Anophelinae</taxon>
        <taxon>Anopheles</taxon>
    </lineage>
</organism>